<proteinExistence type="predicted"/>
<dbReference type="OrthoDB" id="1577640at2759"/>
<dbReference type="AlphaFoldDB" id="A0A9P8US28"/>
<dbReference type="InterPro" id="IPR035994">
    <property type="entry name" value="Nucleoside_phosphorylase_sf"/>
</dbReference>
<reference evidence="1" key="1">
    <citation type="journal article" date="2021" name="Nat. Commun.">
        <title>Genetic determinants of endophytism in the Arabidopsis root mycobiome.</title>
        <authorList>
            <person name="Mesny F."/>
            <person name="Miyauchi S."/>
            <person name="Thiergart T."/>
            <person name="Pickel B."/>
            <person name="Atanasova L."/>
            <person name="Karlsson M."/>
            <person name="Huettel B."/>
            <person name="Barry K.W."/>
            <person name="Haridas S."/>
            <person name="Chen C."/>
            <person name="Bauer D."/>
            <person name="Andreopoulos W."/>
            <person name="Pangilinan J."/>
            <person name="LaButti K."/>
            <person name="Riley R."/>
            <person name="Lipzen A."/>
            <person name="Clum A."/>
            <person name="Drula E."/>
            <person name="Henrissat B."/>
            <person name="Kohler A."/>
            <person name="Grigoriev I.V."/>
            <person name="Martin F.M."/>
            <person name="Hacquard S."/>
        </authorList>
    </citation>
    <scope>NUCLEOTIDE SEQUENCE</scope>
    <source>
        <strain evidence="1">MPI-SDFR-AT-0073</strain>
    </source>
</reference>
<dbReference type="RefSeq" id="XP_045961316.1">
    <property type="nucleotide sequence ID" value="XM_046101973.1"/>
</dbReference>
<evidence type="ECO:0000313" key="2">
    <source>
        <dbReference type="Proteomes" id="UP000758603"/>
    </source>
</evidence>
<protein>
    <submittedName>
        <fullName evidence="1">Uncharacterized protein</fullName>
    </submittedName>
</protein>
<gene>
    <name evidence="1" type="ORF">BKA67DRAFT_554203</name>
</gene>
<accession>A0A9P8US28</accession>
<dbReference type="InterPro" id="IPR053137">
    <property type="entry name" value="NLR-like"/>
</dbReference>
<comment type="caution">
    <text evidence="1">The sequence shown here is derived from an EMBL/GenBank/DDBJ whole genome shotgun (WGS) entry which is preliminary data.</text>
</comment>
<keyword evidence="2" id="KW-1185">Reference proteome</keyword>
<dbReference type="GeneID" id="70130865"/>
<dbReference type="GO" id="GO:0003824">
    <property type="term" value="F:catalytic activity"/>
    <property type="evidence" value="ECO:0007669"/>
    <property type="project" value="InterPro"/>
</dbReference>
<evidence type="ECO:0000313" key="1">
    <source>
        <dbReference type="EMBL" id="KAH6657082.1"/>
    </source>
</evidence>
<dbReference type="EMBL" id="JAGPXC010000002">
    <property type="protein sequence ID" value="KAH6657082.1"/>
    <property type="molecule type" value="Genomic_DNA"/>
</dbReference>
<dbReference type="Gene3D" id="3.40.50.1580">
    <property type="entry name" value="Nucleoside phosphorylase domain"/>
    <property type="match status" value="1"/>
</dbReference>
<dbReference type="PANTHER" id="PTHR46082">
    <property type="entry name" value="ATP/GTP-BINDING PROTEIN-RELATED"/>
    <property type="match status" value="1"/>
</dbReference>
<dbReference type="PANTHER" id="PTHR46082:SF11">
    <property type="entry name" value="AAA+ ATPASE DOMAIN-CONTAINING PROTEIN-RELATED"/>
    <property type="match status" value="1"/>
</dbReference>
<sequence length="68" mass="7414">MQPTWRSTQRRRLRFEAEGKLRAPNVRIGLMVGIGGGAPSLKHDIRLGDIVVSSPGYGTGGVLQYDYG</sequence>
<dbReference type="GO" id="GO:0009116">
    <property type="term" value="P:nucleoside metabolic process"/>
    <property type="evidence" value="ECO:0007669"/>
    <property type="project" value="InterPro"/>
</dbReference>
<dbReference type="Proteomes" id="UP000758603">
    <property type="component" value="Unassembled WGS sequence"/>
</dbReference>
<name>A0A9P8US28_9PEZI</name>
<organism evidence="1 2">
    <name type="scientific">Truncatella angustata</name>
    <dbReference type="NCBI Taxonomy" id="152316"/>
    <lineage>
        <taxon>Eukaryota</taxon>
        <taxon>Fungi</taxon>
        <taxon>Dikarya</taxon>
        <taxon>Ascomycota</taxon>
        <taxon>Pezizomycotina</taxon>
        <taxon>Sordariomycetes</taxon>
        <taxon>Xylariomycetidae</taxon>
        <taxon>Amphisphaeriales</taxon>
        <taxon>Sporocadaceae</taxon>
        <taxon>Truncatella</taxon>
    </lineage>
</organism>